<dbReference type="Proteomes" id="UP001530400">
    <property type="component" value="Unassembled WGS sequence"/>
</dbReference>
<evidence type="ECO:0000259" key="7">
    <source>
        <dbReference type="PROSITE" id="PS51805"/>
    </source>
</evidence>
<evidence type="ECO:0000256" key="4">
    <source>
        <dbReference type="PROSITE-ProRule" id="PRU00146"/>
    </source>
</evidence>
<feature type="compositionally biased region" description="Polar residues" evidence="5">
    <location>
        <begin position="177"/>
        <end position="202"/>
    </location>
</feature>
<feature type="domain" description="PHD-type" evidence="7">
    <location>
        <begin position="1036"/>
        <end position="1166"/>
    </location>
</feature>
<dbReference type="InterPro" id="IPR019786">
    <property type="entry name" value="Zinc_finger_PHD-type_CS"/>
</dbReference>
<evidence type="ECO:0000256" key="1">
    <source>
        <dbReference type="ARBA" id="ARBA00022723"/>
    </source>
</evidence>
<feature type="region of interest" description="Disordered" evidence="5">
    <location>
        <begin position="24"/>
        <end position="133"/>
    </location>
</feature>
<dbReference type="SMART" id="SM00249">
    <property type="entry name" value="PHD"/>
    <property type="match status" value="4"/>
</dbReference>
<keyword evidence="9" id="KW-1185">Reference proteome</keyword>
<accession>A0ABD3MSF2</accession>
<dbReference type="CDD" id="cd15571">
    <property type="entry name" value="ePHD"/>
    <property type="match status" value="1"/>
</dbReference>
<dbReference type="PANTHER" id="PTHR13793">
    <property type="entry name" value="PHD FINGER PROTEINS"/>
    <property type="match status" value="1"/>
</dbReference>
<feature type="domain" description="PHD-type" evidence="6">
    <location>
        <begin position="963"/>
        <end position="1013"/>
    </location>
</feature>
<feature type="region of interest" description="Disordered" evidence="5">
    <location>
        <begin position="301"/>
        <end position="385"/>
    </location>
</feature>
<feature type="region of interest" description="Disordered" evidence="5">
    <location>
        <begin position="176"/>
        <end position="202"/>
    </location>
</feature>
<evidence type="ECO:0000313" key="9">
    <source>
        <dbReference type="Proteomes" id="UP001530400"/>
    </source>
</evidence>
<evidence type="ECO:0000256" key="2">
    <source>
        <dbReference type="ARBA" id="ARBA00022771"/>
    </source>
</evidence>
<dbReference type="Pfam" id="PF13832">
    <property type="entry name" value="zf-HC5HC2H_2"/>
    <property type="match status" value="2"/>
</dbReference>
<evidence type="ECO:0000313" key="8">
    <source>
        <dbReference type="EMBL" id="KAL3766382.1"/>
    </source>
</evidence>
<dbReference type="Pfam" id="PF13831">
    <property type="entry name" value="PHD_2"/>
    <property type="match status" value="1"/>
</dbReference>
<organism evidence="8 9">
    <name type="scientific">Cyclotella atomus</name>
    <dbReference type="NCBI Taxonomy" id="382360"/>
    <lineage>
        <taxon>Eukaryota</taxon>
        <taxon>Sar</taxon>
        <taxon>Stramenopiles</taxon>
        <taxon>Ochrophyta</taxon>
        <taxon>Bacillariophyta</taxon>
        <taxon>Coscinodiscophyceae</taxon>
        <taxon>Thalassiosirophycidae</taxon>
        <taxon>Stephanodiscales</taxon>
        <taxon>Stephanodiscaceae</taxon>
        <taxon>Cyclotella</taxon>
    </lineage>
</organism>
<dbReference type="InterPro" id="IPR001965">
    <property type="entry name" value="Znf_PHD"/>
</dbReference>
<dbReference type="PROSITE" id="PS01359">
    <property type="entry name" value="ZF_PHD_1"/>
    <property type="match status" value="1"/>
</dbReference>
<feature type="compositionally biased region" description="Basic and acidic residues" evidence="5">
    <location>
        <begin position="87"/>
        <end position="96"/>
    </location>
</feature>
<reference evidence="8 9" key="1">
    <citation type="submission" date="2024-10" db="EMBL/GenBank/DDBJ databases">
        <title>Updated reference genomes for cyclostephanoid diatoms.</title>
        <authorList>
            <person name="Roberts W.R."/>
            <person name="Alverson A.J."/>
        </authorList>
    </citation>
    <scope>NUCLEOTIDE SEQUENCE [LARGE SCALE GENOMIC DNA]</scope>
    <source>
        <strain evidence="8 9">AJA010-31</strain>
    </source>
</reference>
<dbReference type="SUPFAM" id="SSF57903">
    <property type="entry name" value="FYVE/PHD zinc finger"/>
    <property type="match status" value="1"/>
</dbReference>
<dbReference type="PROSITE" id="PS50016">
    <property type="entry name" value="ZF_PHD_2"/>
    <property type="match status" value="1"/>
</dbReference>
<dbReference type="EMBL" id="JALLPJ020001386">
    <property type="protein sequence ID" value="KAL3766382.1"/>
    <property type="molecule type" value="Genomic_DNA"/>
</dbReference>
<dbReference type="PANTHER" id="PTHR13793:SF107">
    <property type="entry name" value="BROMODOMAIN-CONTAINING PROTEIN HOMOLOG"/>
    <property type="match status" value="1"/>
</dbReference>
<dbReference type="InterPro" id="IPR050701">
    <property type="entry name" value="Histone_Mod_Regulator"/>
</dbReference>
<keyword evidence="2 4" id="KW-0863">Zinc-finger</keyword>
<evidence type="ECO:0000256" key="3">
    <source>
        <dbReference type="ARBA" id="ARBA00022833"/>
    </source>
</evidence>
<dbReference type="CDD" id="cd15492">
    <property type="entry name" value="PHD_BRPF_JADE_like"/>
    <property type="match status" value="1"/>
</dbReference>
<dbReference type="InterPro" id="IPR034732">
    <property type="entry name" value="EPHD"/>
</dbReference>
<feature type="compositionally biased region" description="Polar residues" evidence="5">
    <location>
        <begin position="114"/>
        <end position="133"/>
    </location>
</feature>
<dbReference type="Gene3D" id="3.30.40.10">
    <property type="entry name" value="Zinc/RING finger domain, C3HC4 (zinc finger)"/>
    <property type="match status" value="3"/>
</dbReference>
<dbReference type="InterPro" id="IPR013083">
    <property type="entry name" value="Znf_RING/FYVE/PHD"/>
</dbReference>
<keyword evidence="3" id="KW-0862">Zinc</keyword>
<keyword evidence="1" id="KW-0479">Metal-binding</keyword>
<feature type="compositionally biased region" description="Basic and acidic residues" evidence="5">
    <location>
        <begin position="370"/>
        <end position="385"/>
    </location>
</feature>
<evidence type="ECO:0000256" key="5">
    <source>
        <dbReference type="SAM" id="MobiDB-lite"/>
    </source>
</evidence>
<feature type="compositionally biased region" description="Polar residues" evidence="5">
    <location>
        <begin position="34"/>
        <end position="44"/>
    </location>
</feature>
<proteinExistence type="predicted"/>
<comment type="caution">
    <text evidence="8">The sequence shown here is derived from an EMBL/GenBank/DDBJ whole genome shotgun (WGS) entry which is preliminary data.</text>
</comment>
<name>A0ABD3MSF2_9STRA</name>
<gene>
    <name evidence="8" type="ORF">ACHAWO_008046</name>
</gene>
<dbReference type="PROSITE" id="PS51805">
    <property type="entry name" value="EPHD"/>
    <property type="match status" value="2"/>
</dbReference>
<sequence length="1665" mass="184818">MPSPLKASDEATADAAEVLLGICATPPSKLNGEMNGQSDGGQQQHDPEQQEEGATHPADAVSALESVAPVVQSDNGAQQQQQPPSPSEKKEEEPKQQKQQQKPPRKSPEKTPRRMTSLQSPTRGGTTNNTMQLKQPPELLGLQSATTQPLPTASQFAPPAMTGTIICQPISAPLPTIPTSTSAPSKPATYTQKPKTKASNRASKTLQTLQKYKESNAVTQFLSGVNGSASIDFNQRISVPGTLLDIANRVTDNGGEDTPLSCALKSDEDGGDTTTIDMMTSQDNDYAGSFASKFPTLAPPMSFQEPATNDAALGGMYDSFLPSTRTKKKRRREEDSNDGGGIYNSNENGKKSKKKRGRKSDIEGGGTLLKRSDSDISHSRQYQYEKDIRILPDPTPKPKSYIISSDMSPQRIHNPLLALPQFPIGNDPPLDEIPTGGELWNMTNLVYCDGDTFPINYLGRILGFDIPKEGRGVAFGERLDVESLELMKEDGCFDVPRLGSFVPRWEESEKDGCKGDDDDAMLSYCDPLWVNILQTYRGYNEQDFKDAGKGYAAHLSPLVLEFAKERGVVNGEEVSFRMALAEDEAVLLALEERCMSKCTQRQDLATLLKTPGVFFIIAESAADKVPVAFVQYRFCWYKVEEKKAGINQMTAYGVKSRAGEAVDKVSELVFFIDNVIYDDCIGKAEETASPTKKPDVETTRVLLMSLALIHAWSHNIWYGMMEAPDAIVPFYAKYFRMVALGKQSGDDAVTPLVCDLKKCSFRYAIYRREESMKSSNQQSKQPVADQTVNQRMLVHMPTTSNTSFSNTNNSSQLKNVQIRIDTSQQTEHNVPDIMLVSAEDDQESTTKIDVSSFDNVAPNWNLFKLFSTNSDGTAETMVIEEDDFFVAELKKKQNELKTLEASIEKTSRFLLGEAYNDALDFQLGDRKAKKEREKQVLKDFEAVKQRLHEADLAWQAQLEQDMDAVCDVCWDGEVTPENQIIFCDSCNVAVHQGCYGIDRVPSGNYFCHPCIHNGKNNEFLAAERQGGQRSAPSRTPVICELCPRRQGAFVQTETAPDSLRKPRWVHVGCAKWSGLNYVDIEKKDMIENVAELKDMYEQNQITCVLCKSGIGAMHQCRHEGCNKWLHLTCARCVGTCSVQHGENCEGLYPLDAIPFPPWTLACLEHSEVDPETIRKNSITVDQLKAIAKSYPPEPIPPKPFIKLNAKERREYWADKDNLQKFVKKVQSIKTGAFCSVCALPHVDVQCDKCGTFFHGGCVGTSEECHGCIYAEKHAGSADYKPPKCKMCKASGGPVLEIFAKPGGMKKWRANKAQMTAFKRSLFGPNNFCHVICGYWNPECKTIVDGDDTVVNASDIVMAHGNGFVREQNRCIVCSFTYGAKVSCSNEKCKSGLMHVTCARAAGFEVAHSDDVGFFLKCFHHSENANNLRARLEDMLEVEIGRSKSKKFDKGFLPMSWDHAASLFHSAVGVLRVLGWAWRWADWWVAEGDNWEPLLEDDQNEADMTEEELKIIRSTPESRCDDARVCRLAAFGAALRNRDYDKVEGGDDQPLERALKAVLSVPSLVGPLKKKEIEFFALWLGIAYRSKSPLLGFGDDKIPVADKEFCLHIADGSPKYELGSRPLPGLAEPENAKTSFEPLVEEVDDFLQIREQEKPKSKGRKTEDPA</sequence>
<dbReference type="GO" id="GO:0008270">
    <property type="term" value="F:zinc ion binding"/>
    <property type="evidence" value="ECO:0007669"/>
    <property type="project" value="UniProtKB-KW"/>
</dbReference>
<feature type="domain" description="PHD-type" evidence="7">
    <location>
        <begin position="1281"/>
        <end position="1421"/>
    </location>
</feature>
<dbReference type="InterPro" id="IPR011011">
    <property type="entry name" value="Znf_FYVE_PHD"/>
</dbReference>
<evidence type="ECO:0000259" key="6">
    <source>
        <dbReference type="PROSITE" id="PS50016"/>
    </source>
</evidence>
<protein>
    <submittedName>
        <fullName evidence="8">Uncharacterized protein</fullName>
    </submittedName>
</protein>
<dbReference type="InterPro" id="IPR019787">
    <property type="entry name" value="Znf_PHD-finger"/>
</dbReference>